<evidence type="ECO:0008006" key="2">
    <source>
        <dbReference type="Google" id="ProtNLM"/>
    </source>
</evidence>
<reference evidence="1" key="1">
    <citation type="submission" date="2014-01" db="EMBL/GenBank/DDBJ databases">
        <title>The resistance and spreading mechanisms of plasmid-mediated fluoroquinolone resistance genes.</title>
        <authorList>
            <person name="Pu X.-Y."/>
            <person name="Pan J.-C."/>
            <person name="Zhang W."/>
            <person name="Chen H."/>
            <person name="Zhu C."/>
        </authorList>
    </citation>
    <scope>NUCLEOTIDE SEQUENCE</scope>
    <source>
        <strain evidence="1">072</strain>
        <plasmid evidence="1">pSF07202</plasmid>
    </source>
</reference>
<dbReference type="GeneID" id="75204725"/>
<proteinExistence type="predicted"/>
<organism evidence="1">
    <name type="scientific">Shigella flexneri 4c</name>
    <dbReference type="NCBI Taxonomy" id="1617964"/>
    <lineage>
        <taxon>Bacteria</taxon>
        <taxon>Pseudomonadati</taxon>
        <taxon>Pseudomonadota</taxon>
        <taxon>Gammaproteobacteria</taxon>
        <taxon>Enterobacterales</taxon>
        <taxon>Enterobacteriaceae</taxon>
        <taxon>Shigella</taxon>
    </lineage>
</organism>
<accession>A0A0C5PJA6</accession>
<gene>
    <name evidence="1" type="ORF">pSF07202_017</name>
</gene>
<name>A0A0C5PJA6_SHIFL</name>
<dbReference type="AlphaFoldDB" id="A0A0C5PJA6"/>
<dbReference type="RefSeq" id="WP_000160399.1">
    <property type="nucleotide sequence ID" value="NZ_CP020341.1"/>
</dbReference>
<keyword evidence="1" id="KW-0614">Plasmid</keyword>
<protein>
    <recommendedName>
        <fullName evidence="2">WGR domain-containing protein</fullName>
    </recommendedName>
</protein>
<dbReference type="EMBL" id="KJ201886">
    <property type="protein sequence ID" value="AJQ17334.1"/>
    <property type="molecule type" value="Genomic_DNA"/>
</dbReference>
<geneLocation type="plasmid" evidence="1">
    <name>pSF07202</name>
</geneLocation>
<sequence length="90" mass="10387">MTKHDFVSFVSGELRQGAVRFSLAFNSKGEIVLHWTNKAGIRVWRILSGNRGKKPSKANLERMSNFRRWLFDARQGMEGYTQQPEQSNLS</sequence>
<evidence type="ECO:0000313" key="1">
    <source>
        <dbReference type="EMBL" id="AJQ17334.1"/>
    </source>
</evidence>